<gene>
    <name evidence="2" type="ORF">WCI35_004256</name>
</gene>
<comment type="caution">
    <text evidence="2">The sequence shown here is derived from an EMBL/GenBank/DDBJ whole genome shotgun (WGS) entry which is preliminary data.</text>
</comment>
<feature type="non-terminal residue" evidence="2">
    <location>
        <position position="172"/>
    </location>
</feature>
<feature type="compositionally biased region" description="Pro residues" evidence="1">
    <location>
        <begin position="118"/>
        <end position="130"/>
    </location>
</feature>
<sequence length="172" mass="17835">MRAAARALSPSSRPEVRRQARKNEEADGGSRTRGAEREGDGKCPPSILRRSPPEQHSPGAPPQRTSRRVRFREPPEEAIHYIAGRDATATTKAVRVHPARGGSGPILRPGQAHGDDPGGPPGPALRPPPVPAACGPHLLALPPAALTGALGGRGCGVAPALVLPQQGPHRLA</sequence>
<dbReference type="PANTHER" id="PTHR36868:SF1">
    <property type="entry name" value="NUTRITIONALLY-REGULATED ADIPOSE AND CARDIAC ENRICHED PROTEIN HOMOLOG"/>
    <property type="match status" value="1"/>
</dbReference>
<feature type="compositionally biased region" description="Low complexity" evidence="1">
    <location>
        <begin position="1"/>
        <end position="13"/>
    </location>
</feature>
<dbReference type="Proteomes" id="UP001610411">
    <property type="component" value="Unassembled WGS sequence"/>
</dbReference>
<evidence type="ECO:0000256" key="1">
    <source>
        <dbReference type="SAM" id="MobiDB-lite"/>
    </source>
</evidence>
<protein>
    <submittedName>
        <fullName evidence="2">Nutritionally-regulated adipose and cardiac enriched protein-like protein isoform a</fullName>
    </submittedName>
</protein>
<feature type="region of interest" description="Disordered" evidence="1">
    <location>
        <begin position="1"/>
        <end position="130"/>
    </location>
</feature>
<accession>A0ABD2ET60</accession>
<feature type="compositionally biased region" description="Basic and acidic residues" evidence="1">
    <location>
        <begin position="14"/>
        <end position="41"/>
    </location>
</feature>
<dbReference type="EMBL" id="JBFSEQ010000002">
    <property type="protein sequence ID" value="KAL2789446.1"/>
    <property type="molecule type" value="Genomic_DNA"/>
</dbReference>
<proteinExistence type="predicted"/>
<keyword evidence="3" id="KW-1185">Reference proteome</keyword>
<dbReference type="PANTHER" id="PTHR36868">
    <property type="entry name" value="NUTRITIONALLY-REGULATED ADIPOSE AND CARDIAC ENRICHED PROTEIN HOMOLOG"/>
    <property type="match status" value="1"/>
</dbReference>
<evidence type="ECO:0000313" key="2">
    <source>
        <dbReference type="EMBL" id="KAL2789446.1"/>
    </source>
</evidence>
<organism evidence="2 3">
    <name type="scientific">Daubentonia madagascariensis</name>
    <name type="common">Aye-aye</name>
    <name type="synonym">Sciurus madagascariensis</name>
    <dbReference type="NCBI Taxonomy" id="31869"/>
    <lineage>
        <taxon>Eukaryota</taxon>
        <taxon>Metazoa</taxon>
        <taxon>Chordata</taxon>
        <taxon>Craniata</taxon>
        <taxon>Vertebrata</taxon>
        <taxon>Euteleostomi</taxon>
        <taxon>Mammalia</taxon>
        <taxon>Eutheria</taxon>
        <taxon>Euarchontoglires</taxon>
        <taxon>Primates</taxon>
        <taxon>Strepsirrhini</taxon>
        <taxon>Chiromyiformes</taxon>
        <taxon>Daubentoniidae</taxon>
        <taxon>Daubentonia</taxon>
    </lineage>
</organism>
<reference evidence="2 3" key="1">
    <citation type="journal article" date="2024" name="G3 (Bethesda)">
        <title>A hybrid genome assembly of the endangered aye-aye (Daubentonia madagascariensis).</title>
        <authorList>
            <person name="Versoza C.J."/>
            <person name="Pfeifer S.P."/>
        </authorList>
    </citation>
    <scope>NUCLEOTIDE SEQUENCE [LARGE SCALE GENOMIC DNA]</scope>
    <source>
        <strain evidence="2">6821</strain>
    </source>
</reference>
<name>A0ABD2ET60_DAUMA</name>
<evidence type="ECO:0000313" key="3">
    <source>
        <dbReference type="Proteomes" id="UP001610411"/>
    </source>
</evidence>
<dbReference type="InterPro" id="IPR028114">
    <property type="entry name" value="DUF4658"/>
</dbReference>
<dbReference type="AlphaFoldDB" id="A0ABD2ET60"/>
<dbReference type="Pfam" id="PF15555">
    <property type="entry name" value="DUF4658"/>
    <property type="match status" value="1"/>
</dbReference>